<dbReference type="Gene3D" id="1.20.1270.10">
    <property type="match status" value="1"/>
</dbReference>
<evidence type="ECO:0000256" key="2">
    <source>
        <dbReference type="ARBA" id="ARBA00007381"/>
    </source>
</evidence>
<dbReference type="CDD" id="cd11739">
    <property type="entry name" value="ASKHA_NBD_HSP70_HSPH1"/>
    <property type="match status" value="1"/>
</dbReference>
<dbReference type="FunFam" id="1.20.1270.10:FF:000002">
    <property type="entry name" value="Heat shock 70 kDa protein 4"/>
    <property type="match status" value="1"/>
</dbReference>
<evidence type="ECO:0000256" key="9">
    <source>
        <dbReference type="ARBA" id="ARBA00023016"/>
    </source>
</evidence>
<keyword evidence="8" id="KW-0007">Acetylation</keyword>
<dbReference type="InterPro" id="IPR013126">
    <property type="entry name" value="Hsp_70_fam"/>
</dbReference>
<reference evidence="13" key="1">
    <citation type="submission" date="2019-03" db="UniProtKB">
        <authorList>
            <consortium name="Ensembl"/>
        </authorList>
    </citation>
    <scope>IDENTIFICATION</scope>
</reference>
<keyword evidence="6" id="KW-0547">Nucleotide-binding</keyword>
<dbReference type="GO" id="GO:0005524">
    <property type="term" value="F:ATP binding"/>
    <property type="evidence" value="ECO:0007669"/>
    <property type="project" value="UniProtKB-KW"/>
</dbReference>
<evidence type="ECO:0000256" key="11">
    <source>
        <dbReference type="ARBA" id="ARBA00046487"/>
    </source>
</evidence>
<evidence type="ECO:0000256" key="10">
    <source>
        <dbReference type="ARBA" id="ARBA00033129"/>
    </source>
</evidence>
<organism evidence="13">
    <name type="scientific">Ursus maritimus</name>
    <name type="common">Polar bear</name>
    <name type="synonym">Thalarctos maritimus</name>
    <dbReference type="NCBI Taxonomy" id="29073"/>
    <lineage>
        <taxon>Eukaryota</taxon>
        <taxon>Metazoa</taxon>
        <taxon>Chordata</taxon>
        <taxon>Craniata</taxon>
        <taxon>Vertebrata</taxon>
        <taxon>Euteleostomi</taxon>
        <taxon>Mammalia</taxon>
        <taxon>Eutheria</taxon>
        <taxon>Laurasiatheria</taxon>
        <taxon>Carnivora</taxon>
        <taxon>Caniformia</taxon>
        <taxon>Ursidae</taxon>
        <taxon>Ursus</taxon>
    </lineage>
</organism>
<feature type="compositionally biased region" description="Polar residues" evidence="12">
    <location>
        <begin position="820"/>
        <end position="829"/>
    </location>
</feature>
<dbReference type="PRINTS" id="PR00301">
    <property type="entry name" value="HEATSHOCK70"/>
</dbReference>
<name>A0A452USZ7_URSMA</name>
<dbReference type="Gene3D" id="2.60.34.10">
    <property type="entry name" value="Substrate Binding Domain Of DNAk, Chain A, domain 1"/>
    <property type="match status" value="1"/>
</dbReference>
<dbReference type="Pfam" id="PF00012">
    <property type="entry name" value="HSP70"/>
    <property type="match status" value="1"/>
</dbReference>
<dbReference type="SUPFAM" id="SSF100920">
    <property type="entry name" value="Heat shock protein 70kD (HSP70), peptide-binding domain"/>
    <property type="match status" value="1"/>
</dbReference>
<dbReference type="InterPro" id="IPR029047">
    <property type="entry name" value="HSP70_peptide-bd_sf"/>
</dbReference>
<gene>
    <name evidence="13" type="primary">HSPH1</name>
</gene>
<dbReference type="SUPFAM" id="SSF53067">
    <property type="entry name" value="Actin-like ATPase domain"/>
    <property type="match status" value="2"/>
</dbReference>
<evidence type="ECO:0000256" key="4">
    <source>
        <dbReference type="ARBA" id="ARBA00022490"/>
    </source>
</evidence>
<keyword evidence="5" id="KW-0597">Phosphoprotein</keyword>
<dbReference type="FunFam" id="2.60.34.10:FF:000007">
    <property type="entry name" value="Heat shock protein 105 kDa isoform 1"/>
    <property type="match status" value="1"/>
</dbReference>
<dbReference type="Gene3D" id="3.30.30.30">
    <property type="match status" value="1"/>
</dbReference>
<comment type="similarity">
    <text evidence="2">Belongs to the heat shock protein 70 family.</text>
</comment>
<dbReference type="PROSITE" id="PS01036">
    <property type="entry name" value="HSP70_3"/>
    <property type="match status" value="1"/>
</dbReference>
<dbReference type="GO" id="GO:0005576">
    <property type="term" value="C:extracellular region"/>
    <property type="evidence" value="ECO:0007669"/>
    <property type="project" value="UniProtKB-ARBA"/>
</dbReference>
<evidence type="ECO:0000256" key="7">
    <source>
        <dbReference type="ARBA" id="ARBA00022840"/>
    </source>
</evidence>
<dbReference type="PANTHER" id="PTHR45639:SF2">
    <property type="entry name" value="HEAT SHOCK PROTEIN 105 KDA"/>
    <property type="match status" value="1"/>
</dbReference>
<dbReference type="FunFam" id="3.30.420.40:FF:000171">
    <property type="entry name" value="Heat shock 70 kDa protein 4"/>
    <property type="match status" value="1"/>
</dbReference>
<keyword evidence="4" id="KW-0963">Cytoplasm</keyword>
<dbReference type="Ensembl" id="ENSUMAT00000028710.1">
    <property type="protein sequence ID" value="ENSUMAP00000024236.1"/>
    <property type="gene ID" value="ENSUMAG00000017368.1"/>
</dbReference>
<dbReference type="InterPro" id="IPR043129">
    <property type="entry name" value="ATPase_NBD"/>
</dbReference>
<dbReference type="GO" id="GO:0005829">
    <property type="term" value="C:cytosol"/>
    <property type="evidence" value="ECO:0007669"/>
    <property type="project" value="TreeGrafter"/>
</dbReference>
<dbReference type="InterPro" id="IPR018181">
    <property type="entry name" value="Heat_shock_70_CS"/>
</dbReference>
<comment type="subunit">
    <text evidence="11">Interacts with HSPA8/HSC70. Interacts with HSPA1A (via NBD) and HSPA1B (via NBD).</text>
</comment>
<evidence type="ECO:0000256" key="6">
    <source>
        <dbReference type="ARBA" id="ARBA00022741"/>
    </source>
</evidence>
<accession>A0A452USZ7</accession>
<dbReference type="GO" id="GO:0051135">
    <property type="term" value="P:positive regulation of NK T cell activation"/>
    <property type="evidence" value="ECO:0007669"/>
    <property type="project" value="UniProtKB-ARBA"/>
</dbReference>
<dbReference type="InterPro" id="IPR042053">
    <property type="entry name" value="HSPH1_NBD"/>
</dbReference>
<keyword evidence="9" id="KW-0346">Stress response</keyword>
<keyword evidence="7" id="KW-0067">ATP-binding</keyword>
<evidence type="ECO:0000256" key="12">
    <source>
        <dbReference type="SAM" id="MobiDB-lite"/>
    </source>
</evidence>
<dbReference type="FunFam" id="3.90.640.10:FF:000004">
    <property type="entry name" value="Heat shock 70 kDa protein 4"/>
    <property type="match status" value="1"/>
</dbReference>
<feature type="compositionally biased region" description="Basic and acidic residues" evidence="12">
    <location>
        <begin position="792"/>
        <end position="805"/>
    </location>
</feature>
<feature type="region of interest" description="Disordered" evidence="12">
    <location>
        <begin position="494"/>
        <end position="583"/>
    </location>
</feature>
<evidence type="ECO:0000256" key="1">
    <source>
        <dbReference type="ARBA" id="ARBA00004496"/>
    </source>
</evidence>
<evidence type="ECO:0000313" key="13">
    <source>
        <dbReference type="Ensembl" id="ENSUMAP00000024236"/>
    </source>
</evidence>
<dbReference type="FunFam" id="3.30.420.40:FF:000495">
    <property type="entry name" value="Heat shock protein 4b"/>
    <property type="match status" value="1"/>
</dbReference>
<dbReference type="FunFam" id="3.30.420.40:FF:000767">
    <property type="entry name" value="Heat shock protein 70 (HSP70)-4, putative"/>
    <property type="match status" value="1"/>
</dbReference>
<feature type="region of interest" description="Disordered" evidence="12">
    <location>
        <begin position="776"/>
        <end position="829"/>
    </location>
</feature>
<evidence type="ECO:0000256" key="3">
    <source>
        <dbReference type="ARBA" id="ARBA00016693"/>
    </source>
</evidence>
<comment type="subcellular location">
    <subcellularLocation>
        <location evidence="1">Cytoplasm</location>
    </subcellularLocation>
</comment>
<sequence>MSTFNCYIAVARAGGIETIANEFSDRCTPSVISFGSKNRTIGVAAKNQQITHANNTVSNFKRFHGRAFNDPFIQKEKENLSYDLVPMKNGGVGIKVMYMDEEHLFSVEQITAMLLTKLKETAENNLKKPVTDCVISVPSFFTDAERRSVLDAAQIVGLNCLRLMNDMTAVALNYGIYKQDLPGLDEKPRIVVFVDMGHSAFQVSACAFNKGKLKVLGTAFDPFLGGKKFDEKLVEHFCAEFKTKYKLDAKSKIRALLRLYQECEKLKKLMSSNSTDLPLNIECFMNDKDVSGKMNRAQFEELCADLLQKIDVPLHSLMEQTQLRVEDVSAVEIVGGTTRIPGVKEKIARFFGKDISTTLNADEAVARGCALQCAILSPAFKVREFSITDAVPFPISLVWNHDSEDTEGVHEVFSRNHAAPFSKVLTFLRRGPFELEAFYSDPQGVPYPEAKIGRFVVQNVSAQKDGEKSRVKVKVRVNTHGIFTISTASMVEKIPTEENEVSSVEADMECPNQRPVENSDNDKNIQQDNSEAGTQPQVQTDGQQTSQSPPSPELTSEGNKIPDADKANEKKVDQPPEAKKPKIKVVNVELERPSKHGKMIMQDKLEKERNDAKNAVEEYVYEFRDKLCGPYEKFISEQDHQNFLRLLTETENWLYEEGEDQAKQAYVDKLEELMKIGTPVKVRFQEAEERPKMFEELGQRLQHYAKIAADFRNNDEKYNHIDESEMKKVEKSVNEVMEWMNNIMNAQAKKSLDQDPVSIIVRLLLCCLRNSSCNPPKIESPKLERTPNGPNIDKKEEDLEGKENFGAEPPHQNGECYPNEKSSINMDLD</sequence>
<dbReference type="PANTHER" id="PTHR45639">
    <property type="entry name" value="HSC70CB, ISOFORM G-RELATED"/>
    <property type="match status" value="1"/>
</dbReference>
<proteinExistence type="inferred from homology"/>
<dbReference type="AlphaFoldDB" id="A0A452USZ7"/>
<dbReference type="GO" id="GO:0006986">
    <property type="term" value="P:response to unfolded protein"/>
    <property type="evidence" value="ECO:0007669"/>
    <property type="project" value="UniProtKB-ARBA"/>
</dbReference>
<dbReference type="FunFam" id="3.30.420.40:FF:000243">
    <property type="entry name" value="Heat shock protein 105 kDa"/>
    <property type="match status" value="1"/>
</dbReference>
<dbReference type="GO" id="GO:0140662">
    <property type="term" value="F:ATP-dependent protein folding chaperone"/>
    <property type="evidence" value="ECO:0007669"/>
    <property type="project" value="InterPro"/>
</dbReference>
<evidence type="ECO:0000256" key="8">
    <source>
        <dbReference type="ARBA" id="ARBA00022990"/>
    </source>
</evidence>
<dbReference type="FunFam" id="1.20.1270.10:FF:000012">
    <property type="entry name" value="Heat shock protein 105 kDa isoform 1"/>
    <property type="match status" value="1"/>
</dbReference>
<feature type="compositionally biased region" description="Basic and acidic residues" evidence="12">
    <location>
        <begin position="560"/>
        <end position="580"/>
    </location>
</feature>
<dbReference type="GO" id="GO:0005634">
    <property type="term" value="C:nucleus"/>
    <property type="evidence" value="ECO:0007669"/>
    <property type="project" value="UniProtKB-ARBA"/>
</dbReference>
<evidence type="ECO:0000256" key="5">
    <source>
        <dbReference type="ARBA" id="ARBA00022553"/>
    </source>
</evidence>
<dbReference type="Gene3D" id="3.90.640.10">
    <property type="entry name" value="Actin, Chain A, domain 4"/>
    <property type="match status" value="1"/>
</dbReference>
<protein>
    <recommendedName>
        <fullName evidence="3">Heat shock protein 105 kDa</fullName>
    </recommendedName>
    <alternativeName>
        <fullName evidence="10">Heat shock 110 kDa protein</fullName>
    </alternativeName>
</protein>
<dbReference type="InterPro" id="IPR029048">
    <property type="entry name" value="HSP70_C_sf"/>
</dbReference>
<dbReference type="SUPFAM" id="SSF100934">
    <property type="entry name" value="Heat shock protein 70kD (HSP70), C-terminal subdomain"/>
    <property type="match status" value="2"/>
</dbReference>
<feature type="compositionally biased region" description="Polar residues" evidence="12">
    <location>
        <begin position="526"/>
        <end position="558"/>
    </location>
</feature>
<dbReference type="Gene3D" id="3.30.420.40">
    <property type="match status" value="2"/>
</dbReference>
<dbReference type="GO" id="GO:0045345">
    <property type="term" value="P:positive regulation of MHC class I biosynthetic process"/>
    <property type="evidence" value="ECO:0007669"/>
    <property type="project" value="UniProtKB-ARBA"/>
</dbReference>
<dbReference type="FunFam" id="3.30.30.30:FF:000002">
    <property type="entry name" value="Heat shock 70 kDa protein 4"/>
    <property type="match status" value="1"/>
</dbReference>
<dbReference type="GeneTree" id="ENSGT00940000159635"/>